<keyword evidence="4" id="KW-0145">Chemotaxis</keyword>
<dbReference type="PANTHER" id="PTHR12015:SF186">
    <property type="entry name" value="C-C MOTIF CHEMOKINE 21-LIKE-RELATED"/>
    <property type="match status" value="1"/>
</dbReference>
<feature type="region of interest" description="Disordered" evidence="5">
    <location>
        <begin position="139"/>
        <end position="168"/>
    </location>
</feature>
<accession>A0A0P7YJT6</accession>
<evidence type="ECO:0000259" key="7">
    <source>
        <dbReference type="SMART" id="SM00199"/>
    </source>
</evidence>
<dbReference type="PRINTS" id="PR00436">
    <property type="entry name" value="INTERLEUKIN8"/>
</dbReference>
<dbReference type="InterPro" id="IPR039809">
    <property type="entry name" value="Chemokine_b/g/d"/>
</dbReference>
<comment type="caution">
    <text evidence="8">The sequence shown here is derived from an EMBL/GenBank/DDBJ whole genome shotgun (WGS) entry which is preliminary data.</text>
</comment>
<comment type="subcellular location">
    <subcellularLocation>
        <location evidence="4">Secreted</location>
    </subcellularLocation>
</comment>
<dbReference type="SMART" id="SM00199">
    <property type="entry name" value="SCY"/>
    <property type="match status" value="1"/>
</dbReference>
<evidence type="ECO:0000313" key="8">
    <source>
        <dbReference type="EMBL" id="KPP67797.1"/>
    </source>
</evidence>
<keyword evidence="4" id="KW-0964">Secreted</keyword>
<protein>
    <recommendedName>
        <fullName evidence="4">C-C motif chemokine</fullName>
    </recommendedName>
</protein>
<dbReference type="Proteomes" id="UP000034805">
    <property type="component" value="Unassembled WGS sequence"/>
</dbReference>
<evidence type="ECO:0000256" key="1">
    <source>
        <dbReference type="ARBA" id="ARBA00010868"/>
    </source>
</evidence>
<feature type="region of interest" description="Disordered" evidence="5">
    <location>
        <begin position="1"/>
        <end position="24"/>
    </location>
</feature>
<keyword evidence="6" id="KW-1133">Transmembrane helix</keyword>
<evidence type="ECO:0000256" key="6">
    <source>
        <dbReference type="SAM" id="Phobius"/>
    </source>
</evidence>
<evidence type="ECO:0000256" key="3">
    <source>
        <dbReference type="ARBA" id="ARBA00023157"/>
    </source>
</evidence>
<dbReference type="InterPro" id="IPR000827">
    <property type="entry name" value="Chemokine_CC_CS"/>
</dbReference>
<reference evidence="8 9" key="1">
    <citation type="submission" date="2015-08" db="EMBL/GenBank/DDBJ databases">
        <title>The genome of the Asian arowana (Scleropages formosus).</title>
        <authorList>
            <person name="Tan M.H."/>
            <person name="Gan H.M."/>
            <person name="Croft L.J."/>
            <person name="Austin C.M."/>
        </authorList>
    </citation>
    <scope>NUCLEOTIDE SEQUENCE [LARGE SCALE GENOMIC DNA]</scope>
    <source>
        <strain evidence="8">Aro1</strain>
    </source>
</reference>
<keyword evidence="6" id="KW-0472">Membrane</keyword>
<feature type="domain" description="Chemokine interleukin-8-like" evidence="7">
    <location>
        <begin position="201"/>
        <end position="263"/>
    </location>
</feature>
<dbReference type="GO" id="GO:0005615">
    <property type="term" value="C:extracellular space"/>
    <property type="evidence" value="ECO:0007669"/>
    <property type="project" value="UniProtKB-KW"/>
</dbReference>
<dbReference type="SUPFAM" id="SSF54117">
    <property type="entry name" value="Interleukin 8-like chemokines"/>
    <property type="match status" value="1"/>
</dbReference>
<dbReference type="EMBL" id="JARO02004855">
    <property type="protein sequence ID" value="KPP67797.1"/>
    <property type="molecule type" value="Genomic_DNA"/>
</dbReference>
<dbReference type="STRING" id="113540.ENSSFOP00015047552"/>
<dbReference type="GO" id="GO:0006955">
    <property type="term" value="P:immune response"/>
    <property type="evidence" value="ECO:0007669"/>
    <property type="project" value="InterPro"/>
</dbReference>
<evidence type="ECO:0000256" key="4">
    <source>
        <dbReference type="RuleBase" id="RU361150"/>
    </source>
</evidence>
<keyword evidence="3" id="KW-1015">Disulfide bond</keyword>
<dbReference type="PROSITE" id="PS00472">
    <property type="entry name" value="SMALL_CYTOKINES_CC"/>
    <property type="match status" value="1"/>
</dbReference>
<gene>
    <name evidence="8" type="ORF">Z043_113570</name>
</gene>
<dbReference type="PANTHER" id="PTHR12015">
    <property type="entry name" value="SMALL INDUCIBLE CYTOKINE A"/>
    <property type="match status" value="1"/>
</dbReference>
<sequence>MHHRSGGVNGPVPQHGGKTRSRSGRLTYSDATQILFGVVESIGSLSSVCQQEAQSLEVNDPGFNPTSCSRTLDPEARTSLLWDPCAAGLREICTQSPPALLTARTGGRRWGGERSRHLPLSSNKRMVLCSRPGGRRFLSGQGPWLRERRPGRGPKATAQRRHSHSELRVPAGDPSAAMRFCALIFLLLLAFLCLALAQGSYEDCCLKYVKRMKKLNGRMVLSYKRQLVDGGCNIPAIVFVLKKQKQLCADPKQPWVQNIVATVDKRLNGAKVLHHSDAQRKSR</sequence>
<evidence type="ECO:0000256" key="2">
    <source>
        <dbReference type="ARBA" id="ARBA00022514"/>
    </source>
</evidence>
<comment type="similarity">
    <text evidence="1 4">Belongs to the intercrine beta (chemokine CC) family.</text>
</comment>
<organism evidence="8 9">
    <name type="scientific">Scleropages formosus</name>
    <name type="common">Asian bonytongue</name>
    <name type="synonym">Osteoglossum formosum</name>
    <dbReference type="NCBI Taxonomy" id="113540"/>
    <lineage>
        <taxon>Eukaryota</taxon>
        <taxon>Metazoa</taxon>
        <taxon>Chordata</taxon>
        <taxon>Craniata</taxon>
        <taxon>Vertebrata</taxon>
        <taxon>Euteleostomi</taxon>
        <taxon>Actinopterygii</taxon>
        <taxon>Neopterygii</taxon>
        <taxon>Teleostei</taxon>
        <taxon>Osteoglossocephala</taxon>
        <taxon>Osteoglossomorpha</taxon>
        <taxon>Osteoglossiformes</taxon>
        <taxon>Osteoglossidae</taxon>
        <taxon>Scleropages</taxon>
    </lineage>
</organism>
<keyword evidence="6" id="KW-0812">Transmembrane</keyword>
<dbReference type="GO" id="GO:0008009">
    <property type="term" value="F:chemokine activity"/>
    <property type="evidence" value="ECO:0007669"/>
    <property type="project" value="InterPro"/>
</dbReference>
<keyword evidence="2 4" id="KW-0202">Cytokine</keyword>
<evidence type="ECO:0000256" key="5">
    <source>
        <dbReference type="SAM" id="MobiDB-lite"/>
    </source>
</evidence>
<dbReference type="InterPro" id="IPR001811">
    <property type="entry name" value="Chemokine_IL8-like_dom"/>
</dbReference>
<dbReference type="Pfam" id="PF00048">
    <property type="entry name" value="IL8"/>
    <property type="match status" value="1"/>
</dbReference>
<dbReference type="InterPro" id="IPR036048">
    <property type="entry name" value="Interleukin_8-like_sf"/>
</dbReference>
<feature type="transmembrane region" description="Helical" evidence="6">
    <location>
        <begin position="176"/>
        <end position="197"/>
    </location>
</feature>
<proteinExistence type="inferred from homology"/>
<dbReference type="AlphaFoldDB" id="A0A0P7YJT6"/>
<name>A0A0P7YJT6_SCLFO</name>
<dbReference type="Gene3D" id="2.40.50.40">
    <property type="match status" value="1"/>
</dbReference>
<evidence type="ECO:0000313" key="9">
    <source>
        <dbReference type="Proteomes" id="UP000034805"/>
    </source>
</evidence>